<reference evidence="1" key="1">
    <citation type="journal article" date="2019" name="bioRxiv">
        <title>The Genome of the Zebra Mussel, Dreissena polymorpha: A Resource for Invasive Species Research.</title>
        <authorList>
            <person name="McCartney M.A."/>
            <person name="Auch B."/>
            <person name="Kono T."/>
            <person name="Mallez S."/>
            <person name="Zhang Y."/>
            <person name="Obille A."/>
            <person name="Becker A."/>
            <person name="Abrahante J.E."/>
            <person name="Garbe J."/>
            <person name="Badalamenti J.P."/>
            <person name="Herman A."/>
            <person name="Mangelson H."/>
            <person name="Liachko I."/>
            <person name="Sullivan S."/>
            <person name="Sone E.D."/>
            <person name="Koren S."/>
            <person name="Silverstein K.A.T."/>
            <person name="Beckman K.B."/>
            <person name="Gohl D.M."/>
        </authorList>
    </citation>
    <scope>NUCLEOTIDE SEQUENCE</scope>
    <source>
        <strain evidence="1">Duluth1</strain>
        <tissue evidence="1">Whole animal</tissue>
    </source>
</reference>
<keyword evidence="2" id="KW-1185">Reference proteome</keyword>
<name>A0A9D4IGU9_DREPO</name>
<evidence type="ECO:0000313" key="2">
    <source>
        <dbReference type="Proteomes" id="UP000828390"/>
    </source>
</evidence>
<accession>A0A9D4IGU9</accession>
<gene>
    <name evidence="1" type="ORF">DPMN_174151</name>
</gene>
<sequence>MWNTQWSTCIVQVNIYITVKRDHVVYTVEYLHSTGKHLHYSEHRPCGIHSGVPA</sequence>
<proteinExistence type="predicted"/>
<dbReference type="Proteomes" id="UP000828390">
    <property type="component" value="Unassembled WGS sequence"/>
</dbReference>
<comment type="caution">
    <text evidence="1">The sequence shown here is derived from an EMBL/GenBank/DDBJ whole genome shotgun (WGS) entry which is preliminary data.</text>
</comment>
<protein>
    <submittedName>
        <fullName evidence="1">Uncharacterized protein</fullName>
    </submittedName>
</protein>
<evidence type="ECO:0000313" key="1">
    <source>
        <dbReference type="EMBL" id="KAH3772804.1"/>
    </source>
</evidence>
<reference evidence="1" key="2">
    <citation type="submission" date="2020-11" db="EMBL/GenBank/DDBJ databases">
        <authorList>
            <person name="McCartney M.A."/>
            <person name="Auch B."/>
            <person name="Kono T."/>
            <person name="Mallez S."/>
            <person name="Becker A."/>
            <person name="Gohl D.M."/>
            <person name="Silverstein K.A.T."/>
            <person name="Koren S."/>
            <person name="Bechman K.B."/>
            <person name="Herman A."/>
            <person name="Abrahante J.E."/>
            <person name="Garbe J."/>
        </authorList>
    </citation>
    <scope>NUCLEOTIDE SEQUENCE</scope>
    <source>
        <strain evidence="1">Duluth1</strain>
        <tissue evidence="1">Whole animal</tissue>
    </source>
</reference>
<dbReference type="AlphaFoldDB" id="A0A9D4IGU9"/>
<organism evidence="1 2">
    <name type="scientific">Dreissena polymorpha</name>
    <name type="common">Zebra mussel</name>
    <name type="synonym">Mytilus polymorpha</name>
    <dbReference type="NCBI Taxonomy" id="45954"/>
    <lineage>
        <taxon>Eukaryota</taxon>
        <taxon>Metazoa</taxon>
        <taxon>Spiralia</taxon>
        <taxon>Lophotrochozoa</taxon>
        <taxon>Mollusca</taxon>
        <taxon>Bivalvia</taxon>
        <taxon>Autobranchia</taxon>
        <taxon>Heteroconchia</taxon>
        <taxon>Euheterodonta</taxon>
        <taxon>Imparidentia</taxon>
        <taxon>Neoheterodontei</taxon>
        <taxon>Myida</taxon>
        <taxon>Dreissenoidea</taxon>
        <taxon>Dreissenidae</taxon>
        <taxon>Dreissena</taxon>
    </lineage>
</organism>
<dbReference type="EMBL" id="JAIWYP010000009">
    <property type="protein sequence ID" value="KAH3772804.1"/>
    <property type="molecule type" value="Genomic_DNA"/>
</dbReference>